<dbReference type="AlphaFoldDB" id="A0A1W2GXZ8"/>
<dbReference type="PROSITE" id="PS51007">
    <property type="entry name" value="CYTC"/>
    <property type="match status" value="1"/>
</dbReference>
<dbReference type="Gene3D" id="1.10.760.10">
    <property type="entry name" value="Cytochrome c-like domain"/>
    <property type="match status" value="1"/>
</dbReference>
<name>A0A1W2GXZ8_9BACT</name>
<evidence type="ECO:0000256" key="1">
    <source>
        <dbReference type="ARBA" id="ARBA00022617"/>
    </source>
</evidence>
<dbReference type="PANTHER" id="PTHR35008">
    <property type="entry name" value="BLL4482 PROTEIN-RELATED"/>
    <property type="match status" value="1"/>
</dbReference>
<dbReference type="EMBL" id="LT838813">
    <property type="protein sequence ID" value="SMD41489.1"/>
    <property type="molecule type" value="Genomic_DNA"/>
</dbReference>
<dbReference type="Proteomes" id="UP000192333">
    <property type="component" value="Chromosome I"/>
</dbReference>
<dbReference type="PANTHER" id="PTHR35008:SF8">
    <property type="entry name" value="ALCOHOL DEHYDROGENASE CYTOCHROME C SUBUNIT"/>
    <property type="match status" value="1"/>
</dbReference>
<keyword evidence="2 4" id="KW-0479">Metal-binding</keyword>
<dbReference type="GO" id="GO:0009055">
    <property type="term" value="F:electron transfer activity"/>
    <property type="evidence" value="ECO:0007669"/>
    <property type="project" value="InterPro"/>
</dbReference>
<evidence type="ECO:0000313" key="6">
    <source>
        <dbReference type="EMBL" id="SMD41489.1"/>
    </source>
</evidence>
<dbReference type="InterPro" id="IPR051459">
    <property type="entry name" value="Cytochrome_c-type_DH"/>
</dbReference>
<keyword evidence="1 4" id="KW-0349">Heme</keyword>
<dbReference type="STRING" id="758820.SAMN00777080_0007"/>
<dbReference type="GO" id="GO:0046872">
    <property type="term" value="F:metal ion binding"/>
    <property type="evidence" value="ECO:0007669"/>
    <property type="project" value="UniProtKB-KW"/>
</dbReference>
<evidence type="ECO:0000313" key="7">
    <source>
        <dbReference type="Proteomes" id="UP000192333"/>
    </source>
</evidence>
<evidence type="ECO:0000256" key="4">
    <source>
        <dbReference type="PROSITE-ProRule" id="PRU00433"/>
    </source>
</evidence>
<keyword evidence="7" id="KW-1185">Reference proteome</keyword>
<evidence type="ECO:0000259" key="5">
    <source>
        <dbReference type="PROSITE" id="PS51007"/>
    </source>
</evidence>
<dbReference type="Pfam" id="PF13442">
    <property type="entry name" value="Cytochrome_CBB3"/>
    <property type="match status" value="1"/>
</dbReference>
<evidence type="ECO:0000256" key="3">
    <source>
        <dbReference type="ARBA" id="ARBA00023004"/>
    </source>
</evidence>
<dbReference type="InterPro" id="IPR036909">
    <property type="entry name" value="Cyt_c-like_dom_sf"/>
</dbReference>
<keyword evidence="3 4" id="KW-0408">Iron</keyword>
<dbReference type="InterPro" id="IPR009056">
    <property type="entry name" value="Cyt_c-like_dom"/>
</dbReference>
<accession>A0A1W2GXZ8</accession>
<feature type="domain" description="Cytochrome c" evidence="5">
    <location>
        <begin position="40"/>
        <end position="129"/>
    </location>
</feature>
<dbReference type="SUPFAM" id="SSF46626">
    <property type="entry name" value="Cytochrome c"/>
    <property type="match status" value="1"/>
</dbReference>
<protein>
    <submittedName>
        <fullName evidence="6">Cytochrome c, mono-and diheme variants</fullName>
    </submittedName>
</protein>
<proteinExistence type="predicted"/>
<dbReference type="OrthoDB" id="9811395at2"/>
<reference evidence="7" key="1">
    <citation type="submission" date="2017-04" db="EMBL/GenBank/DDBJ databases">
        <authorList>
            <person name="Varghese N."/>
            <person name="Submissions S."/>
        </authorList>
    </citation>
    <scope>NUCLEOTIDE SEQUENCE [LARGE SCALE GENOMIC DNA]</scope>
    <source>
        <strain evidence="7">DSM 16537</strain>
    </source>
</reference>
<organism evidence="6 7">
    <name type="scientific">Aquiflexum balticum DSM 16537</name>
    <dbReference type="NCBI Taxonomy" id="758820"/>
    <lineage>
        <taxon>Bacteria</taxon>
        <taxon>Pseudomonadati</taxon>
        <taxon>Bacteroidota</taxon>
        <taxon>Cytophagia</taxon>
        <taxon>Cytophagales</taxon>
        <taxon>Cyclobacteriaceae</taxon>
        <taxon>Aquiflexum</taxon>
    </lineage>
</organism>
<dbReference type="GO" id="GO:0020037">
    <property type="term" value="F:heme binding"/>
    <property type="evidence" value="ECO:0007669"/>
    <property type="project" value="InterPro"/>
</dbReference>
<dbReference type="PROSITE" id="PS51257">
    <property type="entry name" value="PROKAR_LIPOPROTEIN"/>
    <property type="match status" value="1"/>
</dbReference>
<sequence length="149" mass="16747">MNLKLTATYLILYFLFSSCQPQSSGKENTLANIKDTKVLQYAIEGKILYENLCANCHQKDGSGLGKLIPPLFESDYMLEDIGRTIRIIKFGQEGEIIVNGQIYNQAMPANPKLTDMEIAQIVTYLYNIWGNKEGVIDANTVGEYLKTQN</sequence>
<dbReference type="RefSeq" id="WP_084118370.1">
    <property type="nucleotide sequence ID" value="NZ_LT838813.1"/>
</dbReference>
<gene>
    <name evidence="6" type="ORF">SAMN00777080_0007</name>
</gene>
<evidence type="ECO:0000256" key="2">
    <source>
        <dbReference type="ARBA" id="ARBA00022723"/>
    </source>
</evidence>